<dbReference type="AlphaFoldDB" id="A0AAN6M9D3"/>
<comment type="caution">
    <text evidence="4">The sequence shown here is derived from an EMBL/GenBank/DDBJ whole genome shotgun (WGS) entry which is preliminary data.</text>
</comment>
<evidence type="ECO:0000256" key="1">
    <source>
        <dbReference type="SAM" id="MobiDB-lite"/>
    </source>
</evidence>
<dbReference type="Pfam" id="PF00188">
    <property type="entry name" value="CAP"/>
    <property type="match status" value="1"/>
</dbReference>
<dbReference type="Gene3D" id="3.40.33.10">
    <property type="entry name" value="CAP"/>
    <property type="match status" value="1"/>
</dbReference>
<accession>A0AAN6M9D3</accession>
<evidence type="ECO:0000313" key="5">
    <source>
        <dbReference type="Proteomes" id="UP001280581"/>
    </source>
</evidence>
<evidence type="ECO:0000313" key="4">
    <source>
        <dbReference type="EMBL" id="KAK3217124.1"/>
    </source>
</evidence>
<proteinExistence type="predicted"/>
<keyword evidence="5" id="KW-1185">Reference proteome</keyword>
<sequence length="259" mass="26800">MHTYTALGMLALAGAAVAAPRPQGPVVVYETAVVTVIVGPDGQPINGGAAPTPAPAAPAPGNWHYGGWGPGYNTGAQPTPEPQPEPQPEPTPEPQPEPQPEPSPSPAPAPYEPEPQPEPQPEPSPSPAPAPPSSDSGYMGTVNTWRAKLGLSELTHDATLEGNALKTCDDGNGEMKHELNSGTFGQVLAPGQPDEFERVFVGGWLCERPDMAGLDGICSTMSEGWAYNGQTGHADILSSPDYKKIGCANAKGIWGCDVA</sequence>
<protein>
    <recommendedName>
        <fullName evidence="3">SCP domain-containing protein</fullName>
    </recommendedName>
</protein>
<feature type="compositionally biased region" description="Pro residues" evidence="1">
    <location>
        <begin position="79"/>
        <end position="132"/>
    </location>
</feature>
<feature type="chain" id="PRO_5042893616" description="SCP domain-containing protein" evidence="2">
    <location>
        <begin position="19"/>
        <end position="259"/>
    </location>
</feature>
<dbReference type="EMBL" id="WVTA01000001">
    <property type="protein sequence ID" value="KAK3217124.1"/>
    <property type="molecule type" value="Genomic_DNA"/>
</dbReference>
<gene>
    <name evidence="4" type="ORF">GRF29_1g2055946</name>
</gene>
<name>A0AAN6M9D3_9PLEO</name>
<evidence type="ECO:0000259" key="3">
    <source>
        <dbReference type="Pfam" id="PF00188"/>
    </source>
</evidence>
<dbReference type="Proteomes" id="UP001280581">
    <property type="component" value="Unassembled WGS sequence"/>
</dbReference>
<feature type="domain" description="SCP" evidence="3">
    <location>
        <begin position="141"/>
        <end position="251"/>
    </location>
</feature>
<feature type="region of interest" description="Disordered" evidence="1">
    <location>
        <begin position="47"/>
        <end position="141"/>
    </location>
</feature>
<feature type="signal peptide" evidence="2">
    <location>
        <begin position="1"/>
        <end position="18"/>
    </location>
</feature>
<reference evidence="4 5" key="1">
    <citation type="submission" date="2021-02" db="EMBL/GenBank/DDBJ databases">
        <title>Genome assembly of Pseudopithomyces chartarum.</title>
        <authorList>
            <person name="Jauregui R."/>
            <person name="Singh J."/>
            <person name="Voisey C."/>
        </authorList>
    </citation>
    <scope>NUCLEOTIDE SEQUENCE [LARGE SCALE GENOMIC DNA]</scope>
    <source>
        <strain evidence="4 5">AGR01</strain>
    </source>
</reference>
<keyword evidence="2" id="KW-0732">Signal</keyword>
<organism evidence="4 5">
    <name type="scientific">Pseudopithomyces chartarum</name>
    <dbReference type="NCBI Taxonomy" id="1892770"/>
    <lineage>
        <taxon>Eukaryota</taxon>
        <taxon>Fungi</taxon>
        <taxon>Dikarya</taxon>
        <taxon>Ascomycota</taxon>
        <taxon>Pezizomycotina</taxon>
        <taxon>Dothideomycetes</taxon>
        <taxon>Pleosporomycetidae</taxon>
        <taxon>Pleosporales</taxon>
        <taxon>Massarineae</taxon>
        <taxon>Didymosphaeriaceae</taxon>
        <taxon>Pseudopithomyces</taxon>
    </lineage>
</organism>
<dbReference type="InterPro" id="IPR014044">
    <property type="entry name" value="CAP_dom"/>
</dbReference>
<dbReference type="SUPFAM" id="SSF55797">
    <property type="entry name" value="PR-1-like"/>
    <property type="match status" value="1"/>
</dbReference>
<dbReference type="InterPro" id="IPR035940">
    <property type="entry name" value="CAP_sf"/>
</dbReference>
<evidence type="ECO:0000256" key="2">
    <source>
        <dbReference type="SAM" id="SignalP"/>
    </source>
</evidence>